<dbReference type="RefSeq" id="WP_132874992.1">
    <property type="nucleotide sequence ID" value="NZ_SLXQ01000001.1"/>
</dbReference>
<sequence>MDKRLLGELEVSTLGLGCMGMSPVYGPVDDDESVRVVHHALDLGLNFLDTADVYGGGHNERLVGRAIAGRRDEVVLATKFGITGQAQDYAPQVDSSPEYARRAIDASLERLGVDHVDLYYLHRRNPEVPIEDTVGALAELVAAGKIRHIGLSEVNADTLRAAHAVHPIAALQSEYSLFERGLEERILATCQELGVGLVPFSPVGRGVLTGKVDQLSAEDARHKFPRTSERNLRHNLALVEGVRRIAERLGASPVQVALAWLLARDPHIVPIPGTKRISYLTENAGATTLALTAEQVAEIGAAIPVDQVAGARYQPGALAVVDQ</sequence>
<evidence type="ECO:0000256" key="1">
    <source>
        <dbReference type="ARBA" id="ARBA00023002"/>
    </source>
</evidence>
<accession>A0A4R2R2Z6</accession>
<feature type="domain" description="NADP-dependent oxidoreductase" evidence="2">
    <location>
        <begin position="14"/>
        <end position="301"/>
    </location>
</feature>
<gene>
    <name evidence="3" type="ORF">EV191_101330</name>
</gene>
<keyword evidence="4" id="KW-1185">Reference proteome</keyword>
<dbReference type="PRINTS" id="PR00069">
    <property type="entry name" value="ALDKETRDTASE"/>
</dbReference>
<dbReference type="OrthoDB" id="9768793at2"/>
<dbReference type="InterPro" id="IPR036812">
    <property type="entry name" value="NAD(P)_OxRdtase_dom_sf"/>
</dbReference>
<dbReference type="PANTHER" id="PTHR43625:SF40">
    <property type="entry name" value="ALDO-KETO REDUCTASE YAKC [NADP(+)]"/>
    <property type="match status" value="1"/>
</dbReference>
<reference evidence="3 4" key="1">
    <citation type="submission" date="2019-03" db="EMBL/GenBank/DDBJ databases">
        <title>Genomic Encyclopedia of Type Strains, Phase IV (KMG-IV): sequencing the most valuable type-strain genomes for metagenomic binning, comparative biology and taxonomic classification.</title>
        <authorList>
            <person name="Goeker M."/>
        </authorList>
    </citation>
    <scope>NUCLEOTIDE SEQUENCE [LARGE SCALE GENOMIC DNA]</scope>
    <source>
        <strain evidence="3 4">DSM 45765</strain>
    </source>
</reference>
<protein>
    <submittedName>
        <fullName evidence="3">Aryl-alcohol dehydrogenase-like predicted oxidoreductase</fullName>
    </submittedName>
</protein>
<dbReference type="GO" id="GO:0016491">
    <property type="term" value="F:oxidoreductase activity"/>
    <property type="evidence" value="ECO:0007669"/>
    <property type="project" value="UniProtKB-KW"/>
</dbReference>
<evidence type="ECO:0000259" key="2">
    <source>
        <dbReference type="Pfam" id="PF00248"/>
    </source>
</evidence>
<dbReference type="CDD" id="cd19076">
    <property type="entry name" value="AKR_AKR13A_13D"/>
    <property type="match status" value="1"/>
</dbReference>
<dbReference type="SUPFAM" id="SSF51430">
    <property type="entry name" value="NAD(P)-linked oxidoreductase"/>
    <property type="match status" value="1"/>
</dbReference>
<keyword evidence="1" id="KW-0560">Oxidoreductase</keyword>
<dbReference type="Pfam" id="PF00248">
    <property type="entry name" value="Aldo_ket_red"/>
    <property type="match status" value="1"/>
</dbReference>
<dbReference type="AlphaFoldDB" id="A0A4R2R2Z6"/>
<name>A0A4R2R2Z6_9PSEU</name>
<dbReference type="InterPro" id="IPR050791">
    <property type="entry name" value="Aldo-Keto_reductase"/>
</dbReference>
<evidence type="ECO:0000313" key="3">
    <source>
        <dbReference type="EMBL" id="TCP56387.1"/>
    </source>
</evidence>
<dbReference type="Gene3D" id="3.20.20.100">
    <property type="entry name" value="NADP-dependent oxidoreductase domain"/>
    <property type="match status" value="1"/>
</dbReference>
<dbReference type="GO" id="GO:0005737">
    <property type="term" value="C:cytoplasm"/>
    <property type="evidence" value="ECO:0007669"/>
    <property type="project" value="TreeGrafter"/>
</dbReference>
<dbReference type="EMBL" id="SLXQ01000001">
    <property type="protein sequence ID" value="TCP56387.1"/>
    <property type="molecule type" value="Genomic_DNA"/>
</dbReference>
<dbReference type="InterPro" id="IPR023210">
    <property type="entry name" value="NADP_OxRdtase_dom"/>
</dbReference>
<evidence type="ECO:0000313" key="4">
    <source>
        <dbReference type="Proteomes" id="UP000294911"/>
    </source>
</evidence>
<organism evidence="3 4">
    <name type="scientific">Tamaricihabitans halophyticus</name>
    <dbReference type="NCBI Taxonomy" id="1262583"/>
    <lineage>
        <taxon>Bacteria</taxon>
        <taxon>Bacillati</taxon>
        <taxon>Actinomycetota</taxon>
        <taxon>Actinomycetes</taxon>
        <taxon>Pseudonocardiales</taxon>
        <taxon>Pseudonocardiaceae</taxon>
        <taxon>Tamaricihabitans</taxon>
    </lineage>
</organism>
<dbReference type="Proteomes" id="UP000294911">
    <property type="component" value="Unassembled WGS sequence"/>
</dbReference>
<proteinExistence type="predicted"/>
<comment type="caution">
    <text evidence="3">The sequence shown here is derived from an EMBL/GenBank/DDBJ whole genome shotgun (WGS) entry which is preliminary data.</text>
</comment>
<dbReference type="InterPro" id="IPR020471">
    <property type="entry name" value="AKR"/>
</dbReference>
<dbReference type="PANTHER" id="PTHR43625">
    <property type="entry name" value="AFLATOXIN B1 ALDEHYDE REDUCTASE"/>
    <property type="match status" value="1"/>
</dbReference>